<feature type="transmembrane region" description="Helical" evidence="1">
    <location>
        <begin position="154"/>
        <end position="172"/>
    </location>
</feature>
<dbReference type="Pfam" id="PF00487">
    <property type="entry name" value="FA_desaturase"/>
    <property type="match status" value="1"/>
</dbReference>
<dbReference type="RefSeq" id="WP_108827307.1">
    <property type="nucleotide sequence ID" value="NZ_OMOR01000001.1"/>
</dbReference>
<evidence type="ECO:0000313" key="4">
    <source>
        <dbReference type="Proteomes" id="UP000244880"/>
    </source>
</evidence>
<keyword evidence="1" id="KW-1133">Transmembrane helix</keyword>
<feature type="domain" description="Fatty acid desaturase" evidence="2">
    <location>
        <begin position="46"/>
        <end position="256"/>
    </location>
</feature>
<evidence type="ECO:0000256" key="1">
    <source>
        <dbReference type="SAM" id="Phobius"/>
    </source>
</evidence>
<proteinExistence type="predicted"/>
<name>A0A2R8BAE0_9RHOB</name>
<dbReference type="InterPro" id="IPR005804">
    <property type="entry name" value="FA_desaturase_dom"/>
</dbReference>
<keyword evidence="1" id="KW-0812">Transmembrane</keyword>
<keyword evidence="4" id="KW-1185">Reference proteome</keyword>
<organism evidence="3 4">
    <name type="scientific">Ascidiaceihabitans donghaensis</name>
    <dbReference type="NCBI Taxonomy" id="1510460"/>
    <lineage>
        <taxon>Bacteria</taxon>
        <taxon>Pseudomonadati</taxon>
        <taxon>Pseudomonadota</taxon>
        <taxon>Alphaproteobacteria</taxon>
        <taxon>Rhodobacterales</taxon>
        <taxon>Paracoccaceae</taxon>
        <taxon>Ascidiaceihabitans</taxon>
    </lineage>
</organism>
<feature type="transmembrane region" description="Helical" evidence="1">
    <location>
        <begin position="178"/>
        <end position="197"/>
    </location>
</feature>
<feature type="transmembrane region" description="Helical" evidence="1">
    <location>
        <begin position="39"/>
        <end position="62"/>
    </location>
</feature>
<dbReference type="GO" id="GO:0006629">
    <property type="term" value="P:lipid metabolic process"/>
    <property type="evidence" value="ECO:0007669"/>
    <property type="project" value="InterPro"/>
</dbReference>
<dbReference type="EMBL" id="OMOR01000001">
    <property type="protein sequence ID" value="SPH20037.1"/>
    <property type="molecule type" value="Genomic_DNA"/>
</dbReference>
<dbReference type="Proteomes" id="UP000244880">
    <property type="component" value="Unassembled WGS sequence"/>
</dbReference>
<accession>A0A2R8BAE0</accession>
<sequence>MAHSEHPPKGVHWHDLTQFGPLDSLKELTLCLPWLGASFVLYASPLWMIGPFASFMFFLCALRLNHEAIHGNLGLNRGGDSIVMHVLSAIMLGSNHADAFCHLKHHKHNMGEDDVEGRCGHMTFWQVLKYGPRFPVDLNKAAWRSGSRYWRRKMVLDWVFVAGFVALCLGVGARFLLLHLAAMAVAQCLTALFAVWITHQGTHGSGLAGRSQRGIMAKAAYLMLYHREHHLFPRVPVCHLPALADRLDSQVPGYAQSRQPVVPLWDTAG</sequence>
<evidence type="ECO:0000313" key="3">
    <source>
        <dbReference type="EMBL" id="SPH20037.1"/>
    </source>
</evidence>
<protein>
    <recommendedName>
        <fullName evidence="2">Fatty acid desaturase domain-containing protein</fullName>
    </recommendedName>
</protein>
<dbReference type="OrthoDB" id="9792534at2"/>
<keyword evidence="1" id="KW-0472">Membrane</keyword>
<gene>
    <name evidence="3" type="ORF">ASD8599_00777</name>
</gene>
<dbReference type="AlphaFoldDB" id="A0A2R8BAE0"/>
<reference evidence="3 4" key="1">
    <citation type="submission" date="2018-03" db="EMBL/GenBank/DDBJ databases">
        <authorList>
            <person name="Keele B.F."/>
        </authorList>
    </citation>
    <scope>NUCLEOTIDE SEQUENCE [LARGE SCALE GENOMIC DNA]</scope>
    <source>
        <strain evidence="3 4">CECT 8599</strain>
    </source>
</reference>
<evidence type="ECO:0000259" key="2">
    <source>
        <dbReference type="Pfam" id="PF00487"/>
    </source>
</evidence>